<keyword evidence="2" id="KW-0238">DNA-binding</keyword>
<dbReference type="InterPro" id="IPR000524">
    <property type="entry name" value="Tscrpt_reg_HTH_GntR"/>
</dbReference>
<evidence type="ECO:0000313" key="5">
    <source>
        <dbReference type="EMBL" id="RRQ47996.1"/>
    </source>
</evidence>
<dbReference type="SUPFAM" id="SSF48008">
    <property type="entry name" value="GntR ligand-binding domain-like"/>
    <property type="match status" value="1"/>
</dbReference>
<keyword evidence="3" id="KW-0804">Transcription</keyword>
<dbReference type="PANTHER" id="PTHR43537">
    <property type="entry name" value="TRANSCRIPTIONAL REGULATOR, GNTR FAMILY"/>
    <property type="match status" value="1"/>
</dbReference>
<proteinExistence type="predicted"/>
<evidence type="ECO:0000256" key="2">
    <source>
        <dbReference type="ARBA" id="ARBA00023125"/>
    </source>
</evidence>
<dbReference type="Gene3D" id="1.10.10.10">
    <property type="entry name" value="Winged helix-like DNA-binding domain superfamily/Winged helix DNA-binding domain"/>
    <property type="match status" value="1"/>
</dbReference>
<dbReference type="PROSITE" id="PS50949">
    <property type="entry name" value="HTH_GNTR"/>
    <property type="match status" value="1"/>
</dbReference>
<accession>A0A3R8PX79</accession>
<dbReference type="InterPro" id="IPR036390">
    <property type="entry name" value="WH_DNA-bd_sf"/>
</dbReference>
<dbReference type="CDD" id="cd07377">
    <property type="entry name" value="WHTH_GntR"/>
    <property type="match status" value="1"/>
</dbReference>
<gene>
    <name evidence="5" type="ORF">DZC72_09660</name>
</gene>
<reference evidence="6" key="2">
    <citation type="submission" date="2018-12" db="EMBL/GenBank/DDBJ databases">
        <title>Maribacter lutimaris sp. nov., isolated from marine sediment.</title>
        <authorList>
            <person name="Kim K.K."/>
        </authorList>
    </citation>
    <scope>NUCLEOTIDE SEQUENCE [LARGE SCALE GENOMIC DNA]</scope>
    <source>
        <strain evidence="6">PoM-212</strain>
    </source>
</reference>
<sequence>MFTSIGQEKSITQQIEFELTKAIRTGSYLPGHKLPTENELCQLFNVSRTSVREAVKKMSAKGIVEVKRGSGVYVSEISINSASENLNMFFELSSDEDIILQTINARLILEPTLAAQAAKSRTENQLVILKDNMAAMYKCDLKDKKKETELDNDFHRTLLSIADNSVLELLLNPIFNLMPKFKSIVYAKPTDGNLQTHKNIMLNHHENILNAIIEQDEQKAREAMKIHIIETQTNYKSSIKNK</sequence>
<name>A0A3R8PX79_9FLAO</name>
<dbReference type="RefSeq" id="WP_125222714.1">
    <property type="nucleotide sequence ID" value="NZ_QUSX01000002.1"/>
</dbReference>
<feature type="domain" description="HTH gntR-type" evidence="4">
    <location>
        <begin position="9"/>
        <end position="77"/>
    </location>
</feature>
<dbReference type="PRINTS" id="PR00035">
    <property type="entry name" value="HTHGNTR"/>
</dbReference>
<dbReference type="InterPro" id="IPR036388">
    <property type="entry name" value="WH-like_DNA-bd_sf"/>
</dbReference>
<evidence type="ECO:0000313" key="6">
    <source>
        <dbReference type="Proteomes" id="UP000286990"/>
    </source>
</evidence>
<dbReference type="AlphaFoldDB" id="A0A3R8PX79"/>
<organism evidence="5 6">
    <name type="scientific">Maribacter algicola</name>
    <dbReference type="NCBI Taxonomy" id="2498892"/>
    <lineage>
        <taxon>Bacteria</taxon>
        <taxon>Pseudomonadati</taxon>
        <taxon>Bacteroidota</taxon>
        <taxon>Flavobacteriia</taxon>
        <taxon>Flavobacteriales</taxon>
        <taxon>Flavobacteriaceae</taxon>
        <taxon>Maribacter</taxon>
    </lineage>
</organism>
<dbReference type="GO" id="GO:0003700">
    <property type="term" value="F:DNA-binding transcription factor activity"/>
    <property type="evidence" value="ECO:0007669"/>
    <property type="project" value="InterPro"/>
</dbReference>
<dbReference type="SUPFAM" id="SSF46785">
    <property type="entry name" value="Winged helix' DNA-binding domain"/>
    <property type="match status" value="1"/>
</dbReference>
<dbReference type="Gene3D" id="1.20.120.530">
    <property type="entry name" value="GntR ligand-binding domain-like"/>
    <property type="match status" value="1"/>
</dbReference>
<dbReference type="Proteomes" id="UP000286990">
    <property type="component" value="Unassembled WGS sequence"/>
</dbReference>
<evidence type="ECO:0000259" key="4">
    <source>
        <dbReference type="PROSITE" id="PS50949"/>
    </source>
</evidence>
<dbReference type="OrthoDB" id="9799482at2"/>
<keyword evidence="6" id="KW-1185">Reference proteome</keyword>
<dbReference type="PANTHER" id="PTHR43537:SF5">
    <property type="entry name" value="UXU OPERON TRANSCRIPTIONAL REGULATOR"/>
    <property type="match status" value="1"/>
</dbReference>
<reference evidence="6" key="1">
    <citation type="submission" date="2018-08" db="EMBL/GenBank/DDBJ databases">
        <authorList>
            <person name="Khan S.A."/>
            <person name="J S.E."/>
        </authorList>
    </citation>
    <scope>NUCLEOTIDE SEQUENCE [LARGE SCALE GENOMIC DNA]</scope>
    <source>
        <strain evidence="6">PoM-212</strain>
    </source>
</reference>
<dbReference type="SMART" id="SM00345">
    <property type="entry name" value="HTH_GNTR"/>
    <property type="match status" value="1"/>
</dbReference>
<evidence type="ECO:0000256" key="1">
    <source>
        <dbReference type="ARBA" id="ARBA00023015"/>
    </source>
</evidence>
<protein>
    <submittedName>
        <fullName evidence="5">FadR family transcriptional regulator</fullName>
    </submittedName>
</protein>
<dbReference type="GO" id="GO:0003677">
    <property type="term" value="F:DNA binding"/>
    <property type="evidence" value="ECO:0007669"/>
    <property type="project" value="UniProtKB-KW"/>
</dbReference>
<dbReference type="InterPro" id="IPR008920">
    <property type="entry name" value="TF_FadR/GntR_C"/>
</dbReference>
<dbReference type="Pfam" id="PF07729">
    <property type="entry name" value="FCD"/>
    <property type="match status" value="1"/>
</dbReference>
<dbReference type="InterPro" id="IPR011711">
    <property type="entry name" value="GntR_C"/>
</dbReference>
<dbReference type="Pfam" id="PF00392">
    <property type="entry name" value="GntR"/>
    <property type="match status" value="1"/>
</dbReference>
<dbReference type="SMART" id="SM00895">
    <property type="entry name" value="FCD"/>
    <property type="match status" value="1"/>
</dbReference>
<comment type="caution">
    <text evidence="5">The sequence shown here is derived from an EMBL/GenBank/DDBJ whole genome shotgun (WGS) entry which is preliminary data.</text>
</comment>
<keyword evidence="1" id="KW-0805">Transcription regulation</keyword>
<evidence type="ECO:0000256" key="3">
    <source>
        <dbReference type="ARBA" id="ARBA00023163"/>
    </source>
</evidence>
<dbReference type="EMBL" id="QUSX01000002">
    <property type="protein sequence ID" value="RRQ47996.1"/>
    <property type="molecule type" value="Genomic_DNA"/>
</dbReference>